<proteinExistence type="inferred from homology"/>
<dbReference type="GO" id="GO:0003746">
    <property type="term" value="F:translation elongation factor activity"/>
    <property type="evidence" value="ECO:0007669"/>
    <property type="project" value="UniProtKB-KW"/>
</dbReference>
<dbReference type="PANTHER" id="PTHR11741">
    <property type="entry name" value="ELONGATION FACTOR TS"/>
    <property type="match status" value="1"/>
</dbReference>
<dbReference type="EMBL" id="BARU01028248">
    <property type="protein sequence ID" value="GAH68478.1"/>
    <property type="molecule type" value="Genomic_DNA"/>
</dbReference>
<dbReference type="HAMAP" id="MF_00050">
    <property type="entry name" value="EF_Ts"/>
    <property type="match status" value="1"/>
</dbReference>
<dbReference type="Gene3D" id="1.10.286.20">
    <property type="match status" value="1"/>
</dbReference>
<comment type="caution">
    <text evidence="4">The sequence shown here is derived from an EMBL/GenBank/DDBJ whole genome shotgun (WGS) entry which is preliminary data.</text>
</comment>
<evidence type="ECO:0000256" key="2">
    <source>
        <dbReference type="ARBA" id="ARBA00022917"/>
    </source>
</evidence>
<dbReference type="SUPFAM" id="SSF54713">
    <property type="entry name" value="Elongation factor Ts (EF-Ts), dimerisation domain"/>
    <property type="match status" value="2"/>
</dbReference>
<dbReference type="InterPro" id="IPR001816">
    <property type="entry name" value="Transl_elong_EFTs/EF1B"/>
</dbReference>
<evidence type="ECO:0000259" key="3">
    <source>
        <dbReference type="Pfam" id="PF00889"/>
    </source>
</evidence>
<dbReference type="AlphaFoldDB" id="X1JFG6"/>
<keyword evidence="2" id="KW-0648">Protein biosynthesis</keyword>
<name>X1JFG6_9ZZZZ</name>
<dbReference type="InterPro" id="IPR014039">
    <property type="entry name" value="Transl_elong_EFTs/EF1B_dimer"/>
</dbReference>
<feature type="domain" description="Translation elongation factor EFTs/EF1B dimerisation" evidence="3">
    <location>
        <begin position="13"/>
        <end position="211"/>
    </location>
</feature>
<organism evidence="4">
    <name type="scientific">marine sediment metagenome</name>
    <dbReference type="NCBI Taxonomy" id="412755"/>
    <lineage>
        <taxon>unclassified sequences</taxon>
        <taxon>metagenomes</taxon>
        <taxon>ecological metagenomes</taxon>
    </lineage>
</organism>
<evidence type="ECO:0000256" key="1">
    <source>
        <dbReference type="ARBA" id="ARBA00022768"/>
    </source>
</evidence>
<accession>X1JFG6</accession>
<reference evidence="4" key="1">
    <citation type="journal article" date="2014" name="Front. Microbiol.">
        <title>High frequency of phylogenetically diverse reductive dehalogenase-homologous genes in deep subseafloor sedimentary metagenomes.</title>
        <authorList>
            <person name="Kawai M."/>
            <person name="Futagami T."/>
            <person name="Toyoda A."/>
            <person name="Takaki Y."/>
            <person name="Nishi S."/>
            <person name="Hori S."/>
            <person name="Arai W."/>
            <person name="Tsubouchi T."/>
            <person name="Morono Y."/>
            <person name="Uchiyama I."/>
            <person name="Ito T."/>
            <person name="Fujiyama A."/>
            <person name="Inagaki F."/>
            <person name="Takami H."/>
        </authorList>
    </citation>
    <scope>NUCLEOTIDE SEQUENCE</scope>
    <source>
        <strain evidence="4">Expedition CK06-06</strain>
    </source>
</reference>
<dbReference type="Gene3D" id="3.30.479.20">
    <property type="entry name" value="Elongation factor Ts, dimerisation domain"/>
    <property type="match status" value="2"/>
</dbReference>
<keyword evidence="1" id="KW-0251">Elongation factor</keyword>
<feature type="non-terminal residue" evidence="4">
    <location>
        <position position="1"/>
    </location>
</feature>
<dbReference type="InterPro" id="IPR036402">
    <property type="entry name" value="EF-Ts_dimer_sf"/>
</dbReference>
<dbReference type="NCBIfam" id="TIGR00116">
    <property type="entry name" value="tsf"/>
    <property type="match status" value="1"/>
</dbReference>
<dbReference type="Pfam" id="PF00889">
    <property type="entry name" value="EF_TS"/>
    <property type="match status" value="1"/>
</dbReference>
<protein>
    <recommendedName>
        <fullName evidence="3">Translation elongation factor EFTs/EF1B dimerisation domain-containing protein</fullName>
    </recommendedName>
</protein>
<sequence length="247" mass="27111">LVVCRFTKDQKQAVMATLCCETDFVTKSDDFVAAAETLLDYALACSADEGPENVLETAIDGKKFSDVLTETVSKTGEKMQLGDYSKYTLDGPGLLSTYIHFNEKVGTMVQIETSDDKVAAADQLKQTAADIAMHITATKPLALSKDDIEPQTIEREKAIFAEQVKNKPPNIIEKIIEGKMRKFFTENCLLDQPFVKDDSKSVEQVLAEPAIGNIVHSALVRSGLNCFLGLTLCAYKNNVFAGRDDLN</sequence>
<evidence type="ECO:0000313" key="4">
    <source>
        <dbReference type="EMBL" id="GAH68478.1"/>
    </source>
</evidence>
<dbReference type="PANTHER" id="PTHR11741:SF0">
    <property type="entry name" value="ELONGATION FACTOR TS, MITOCHONDRIAL"/>
    <property type="match status" value="1"/>
</dbReference>
<gene>
    <name evidence="4" type="ORF">S03H2_45123</name>
</gene>